<comment type="caution">
    <text evidence="2">The sequence shown here is derived from an EMBL/GenBank/DDBJ whole genome shotgun (WGS) entry which is preliminary data.</text>
</comment>
<sequence length="370" mass="40632">MLNKFFYCMIMGVFLMCAGVPGLMALETPIEITDDMGRTITFDKPVERVAFAHPSAGEGILLAGGWDKVVGRDATLSNTDFYPNLDEIPVINSPNNPHGIDFEKATSVAPDVVVIQWVGDKDAYEKMVQALEPDIKVVMLDFCEPENADNIVKLGKILGTSDKADAYAAFHDQVIDSIKSKTNSLSDSEKPNIFLDSGGMGTETITTYGKQAPFWGKMCDIAGGKSIAADLPGGRSTVDLEWLINQDIDDIIVQCFYEKGKLSAVGESKSFGYMATDPAHATKEADSIISDVKNLEVYANSDAVKNNKIFIQFWELANNPKSFIGTAYIAKWIHPELFEDLDPKQIHQEYLNTYIGSDIDLDNVGILAYP</sequence>
<reference evidence="2 3" key="1">
    <citation type="submission" date="2018-05" db="EMBL/GenBank/DDBJ databases">
        <title>Draft genome of Methanospirillum stamsii Pt1.</title>
        <authorList>
            <person name="Dueholm M.S."/>
            <person name="Nielsen P.H."/>
            <person name="Bakmann L.F."/>
            <person name="Otzen D.E."/>
        </authorList>
    </citation>
    <scope>NUCLEOTIDE SEQUENCE [LARGE SCALE GENOMIC DNA]</scope>
    <source>
        <strain evidence="2 3">Pt1</strain>
    </source>
</reference>
<dbReference type="InterPro" id="IPR050902">
    <property type="entry name" value="ABC_Transporter_SBP"/>
</dbReference>
<keyword evidence="3" id="KW-1185">Reference proteome</keyword>
<name>A0A2V2NHU2_9EURY</name>
<protein>
    <submittedName>
        <fullName evidence="2">ABC transporter substrate-binding protein</fullName>
    </submittedName>
</protein>
<dbReference type="InterPro" id="IPR002491">
    <property type="entry name" value="ABC_transptr_periplasmic_BD"/>
</dbReference>
<evidence type="ECO:0000313" key="2">
    <source>
        <dbReference type="EMBL" id="PWR75977.1"/>
    </source>
</evidence>
<dbReference type="EMBL" id="QGMZ01000006">
    <property type="protein sequence ID" value="PWR75977.1"/>
    <property type="molecule type" value="Genomic_DNA"/>
</dbReference>
<dbReference type="Proteomes" id="UP000245934">
    <property type="component" value="Unassembled WGS sequence"/>
</dbReference>
<organism evidence="2 3">
    <name type="scientific">Methanospirillum stamsii</name>
    <dbReference type="NCBI Taxonomy" id="1277351"/>
    <lineage>
        <taxon>Archaea</taxon>
        <taxon>Methanobacteriati</taxon>
        <taxon>Methanobacteriota</taxon>
        <taxon>Stenosarchaea group</taxon>
        <taxon>Methanomicrobia</taxon>
        <taxon>Methanomicrobiales</taxon>
        <taxon>Methanospirillaceae</taxon>
        <taxon>Methanospirillum</taxon>
    </lineage>
</organism>
<accession>A0A2V2NHU2</accession>
<proteinExistence type="predicted"/>
<dbReference type="AlphaFoldDB" id="A0A2V2NHU2"/>
<gene>
    <name evidence="2" type="ORF">DLD82_02660</name>
</gene>
<evidence type="ECO:0000259" key="1">
    <source>
        <dbReference type="PROSITE" id="PS50983"/>
    </source>
</evidence>
<dbReference type="Gene3D" id="3.40.50.1980">
    <property type="entry name" value="Nitrogenase molybdenum iron protein domain"/>
    <property type="match status" value="2"/>
</dbReference>
<dbReference type="Pfam" id="PF01497">
    <property type="entry name" value="Peripla_BP_2"/>
    <property type="match status" value="1"/>
</dbReference>
<dbReference type="SUPFAM" id="SSF53807">
    <property type="entry name" value="Helical backbone' metal receptor"/>
    <property type="match status" value="1"/>
</dbReference>
<dbReference type="PANTHER" id="PTHR30535:SF34">
    <property type="entry name" value="MOLYBDATE-BINDING PROTEIN MOLA"/>
    <property type="match status" value="1"/>
</dbReference>
<dbReference type="PANTHER" id="PTHR30535">
    <property type="entry name" value="VITAMIN B12-BINDING PROTEIN"/>
    <property type="match status" value="1"/>
</dbReference>
<dbReference type="PROSITE" id="PS50983">
    <property type="entry name" value="FE_B12_PBP"/>
    <property type="match status" value="1"/>
</dbReference>
<feature type="domain" description="Fe/B12 periplasmic-binding" evidence="1">
    <location>
        <begin position="48"/>
        <end position="341"/>
    </location>
</feature>
<evidence type="ECO:0000313" key="3">
    <source>
        <dbReference type="Proteomes" id="UP000245934"/>
    </source>
</evidence>